<evidence type="ECO:0000313" key="2">
    <source>
        <dbReference type="EMBL" id="KAK3255247.1"/>
    </source>
</evidence>
<feature type="compositionally biased region" description="Basic and acidic residues" evidence="1">
    <location>
        <begin position="11"/>
        <end position="30"/>
    </location>
</feature>
<sequence>IFIRQKNRSKRDKDEQKNGGKRDERGAADTPIKRVREAMMAPLNPDEVTAVFKGIEMFGRDWERIAERCIPDRHPSCLPMLWTMAARLGRRDHLINDNLNIPAVPGPSKNFKARGRNRNPNSLKLLGTMTLPANHQIRSSLLAQTPPSVPSGVPFANQSVPPGSFYRTMPAPQPSLMGPGLHPPPRPALYPTPPTAGPAPPRPLASPAKQPLELPTRPPAEVGSPGPASSVGAAGSERSAGEVVFESLLSGEVRFADSRDGTGTDHFSAHYAGGSCGGPGGSGRTTFSSFSAFTPVGNASGAPRGLPVAEAMPGGRPCRVAQPGESAGSDGAPRQTAAGRSEPSPRESEGEVGTTGIPERTPTASGRSLGQVRQTGGEVQQSTVDVAEEEFEREELSDSDTDEDEEAVGTAQACLFS</sequence>
<evidence type="ECO:0000256" key="1">
    <source>
        <dbReference type="SAM" id="MobiDB-lite"/>
    </source>
</evidence>
<protein>
    <submittedName>
        <fullName evidence="2">Uncharacterized protein</fullName>
    </submittedName>
</protein>
<dbReference type="AlphaFoldDB" id="A0AAE0F8W5"/>
<feature type="compositionally biased region" description="Acidic residues" evidence="1">
    <location>
        <begin position="386"/>
        <end position="407"/>
    </location>
</feature>
<accession>A0AAE0F8W5</accession>
<gene>
    <name evidence="2" type="ORF">CYMTET_35560</name>
</gene>
<feature type="region of interest" description="Disordered" evidence="1">
    <location>
        <begin position="1"/>
        <end position="30"/>
    </location>
</feature>
<feature type="region of interest" description="Disordered" evidence="1">
    <location>
        <begin position="298"/>
        <end position="417"/>
    </location>
</feature>
<dbReference type="Proteomes" id="UP001190700">
    <property type="component" value="Unassembled WGS sequence"/>
</dbReference>
<name>A0AAE0F8W5_9CHLO</name>
<dbReference type="EMBL" id="LGRX02022827">
    <property type="protein sequence ID" value="KAK3255247.1"/>
    <property type="molecule type" value="Genomic_DNA"/>
</dbReference>
<proteinExistence type="predicted"/>
<feature type="region of interest" description="Disordered" evidence="1">
    <location>
        <begin position="164"/>
        <end position="237"/>
    </location>
</feature>
<organism evidence="2 3">
    <name type="scientific">Cymbomonas tetramitiformis</name>
    <dbReference type="NCBI Taxonomy" id="36881"/>
    <lineage>
        <taxon>Eukaryota</taxon>
        <taxon>Viridiplantae</taxon>
        <taxon>Chlorophyta</taxon>
        <taxon>Pyramimonadophyceae</taxon>
        <taxon>Pyramimonadales</taxon>
        <taxon>Pyramimonadaceae</taxon>
        <taxon>Cymbomonas</taxon>
    </lineage>
</organism>
<feature type="compositionally biased region" description="Pro residues" evidence="1">
    <location>
        <begin position="181"/>
        <end position="204"/>
    </location>
</feature>
<keyword evidence="3" id="KW-1185">Reference proteome</keyword>
<feature type="non-terminal residue" evidence="2">
    <location>
        <position position="1"/>
    </location>
</feature>
<comment type="caution">
    <text evidence="2">The sequence shown here is derived from an EMBL/GenBank/DDBJ whole genome shotgun (WGS) entry which is preliminary data.</text>
</comment>
<feature type="compositionally biased region" description="Polar residues" evidence="1">
    <location>
        <begin position="362"/>
        <end position="384"/>
    </location>
</feature>
<reference evidence="2 3" key="1">
    <citation type="journal article" date="2015" name="Genome Biol. Evol.">
        <title>Comparative Genomics of a Bacterivorous Green Alga Reveals Evolutionary Causalities and Consequences of Phago-Mixotrophic Mode of Nutrition.</title>
        <authorList>
            <person name="Burns J.A."/>
            <person name="Paasch A."/>
            <person name="Narechania A."/>
            <person name="Kim E."/>
        </authorList>
    </citation>
    <scope>NUCLEOTIDE SEQUENCE [LARGE SCALE GENOMIC DNA]</scope>
    <source>
        <strain evidence="2 3">PLY_AMNH</strain>
    </source>
</reference>
<evidence type="ECO:0000313" key="3">
    <source>
        <dbReference type="Proteomes" id="UP001190700"/>
    </source>
</evidence>
<feature type="compositionally biased region" description="Basic residues" evidence="1">
    <location>
        <begin position="1"/>
        <end position="10"/>
    </location>
</feature>